<dbReference type="Proteomes" id="UP001317322">
    <property type="component" value="Chromosome"/>
</dbReference>
<evidence type="ECO:0000313" key="1">
    <source>
        <dbReference type="EMBL" id="UUI64341.1"/>
    </source>
</evidence>
<sequence>MSDLLPPARALTVHPGRRPGRRWTTVARGLHHPPGLTALHAWQHVLPASAAFSHLTAAGLHGWWLPQVPPDLPVLVDQAEADHRTRRPGVRVTRTTSPVPVLERDGLRVAVAPHTLLACARDLALLDLVVLVDSALRSGCTVPDIEAVCAPRRRGVVALRRAVALADGRSESPWESLLRLMHVTLGADVVPQHPVHRASGELVARGDLWITGTTTLHEYDGAVHRDAQQHAADLRRDRALTSIGWTRRGYASGDLRDRPVSVLRDIDDALGREHVPERVRPWLDLLAASTFTAAGRTRLARRLTRP</sequence>
<dbReference type="EMBL" id="CP101989">
    <property type="protein sequence ID" value="UUI64341.1"/>
    <property type="molecule type" value="Genomic_DNA"/>
</dbReference>
<dbReference type="RefSeq" id="WP_227565270.1">
    <property type="nucleotide sequence ID" value="NZ_CP101989.1"/>
</dbReference>
<evidence type="ECO:0008006" key="3">
    <source>
        <dbReference type="Google" id="ProtNLM"/>
    </source>
</evidence>
<gene>
    <name evidence="1" type="ORF">NP075_14600</name>
</gene>
<proteinExistence type="predicted"/>
<reference evidence="1 2" key="1">
    <citation type="submission" date="2022-07" db="EMBL/GenBank/DDBJ databases">
        <title>Novel species in genus cellulomonas.</title>
        <authorList>
            <person name="Ye L."/>
        </authorList>
    </citation>
    <scope>NUCLEOTIDE SEQUENCE [LARGE SCALE GENOMIC DNA]</scope>
    <source>
        <strain evidence="2">zg-Y908</strain>
    </source>
</reference>
<accession>A0ABY5K5Y9</accession>
<protein>
    <recommendedName>
        <fullName evidence="3">Transcriptional regulator, AbiEi antitoxin, Type IV TA system</fullName>
    </recommendedName>
</protein>
<keyword evidence="2" id="KW-1185">Reference proteome</keyword>
<evidence type="ECO:0000313" key="2">
    <source>
        <dbReference type="Proteomes" id="UP001317322"/>
    </source>
</evidence>
<name>A0ABY5K5Y9_9CELL</name>
<organism evidence="1 2">
    <name type="scientific">Cellulomonas wangsupingiae</name>
    <dbReference type="NCBI Taxonomy" id="2968085"/>
    <lineage>
        <taxon>Bacteria</taxon>
        <taxon>Bacillati</taxon>
        <taxon>Actinomycetota</taxon>
        <taxon>Actinomycetes</taxon>
        <taxon>Micrococcales</taxon>
        <taxon>Cellulomonadaceae</taxon>
        <taxon>Cellulomonas</taxon>
    </lineage>
</organism>